<gene>
    <name evidence="2" type="ORF">SAMN04488055_1179</name>
</gene>
<feature type="transmembrane region" description="Helical" evidence="1">
    <location>
        <begin position="85"/>
        <end position="108"/>
    </location>
</feature>
<protein>
    <recommendedName>
        <fullName evidence="4">DoxX protein</fullName>
    </recommendedName>
</protein>
<feature type="transmembrane region" description="Helical" evidence="1">
    <location>
        <begin position="120"/>
        <end position="139"/>
    </location>
</feature>
<evidence type="ECO:0000313" key="2">
    <source>
        <dbReference type="EMBL" id="SIN75892.1"/>
    </source>
</evidence>
<name>A0A1N6DYQ9_9BACT</name>
<feature type="transmembrane region" description="Helical" evidence="1">
    <location>
        <begin position="177"/>
        <end position="195"/>
    </location>
</feature>
<feature type="transmembrane region" description="Helical" evidence="1">
    <location>
        <begin position="202"/>
        <end position="220"/>
    </location>
</feature>
<dbReference type="RefSeq" id="WP_074238340.1">
    <property type="nucleotide sequence ID" value="NZ_FSRA01000001.1"/>
</dbReference>
<organism evidence="2 3">
    <name type="scientific">Chitinophaga niabensis</name>
    <dbReference type="NCBI Taxonomy" id="536979"/>
    <lineage>
        <taxon>Bacteria</taxon>
        <taxon>Pseudomonadati</taxon>
        <taxon>Bacteroidota</taxon>
        <taxon>Chitinophagia</taxon>
        <taxon>Chitinophagales</taxon>
        <taxon>Chitinophagaceae</taxon>
        <taxon>Chitinophaga</taxon>
    </lineage>
</organism>
<keyword evidence="1" id="KW-0472">Membrane</keyword>
<keyword evidence="1" id="KW-1133">Transmembrane helix</keyword>
<sequence length="496" mass="58175">MPELISKATSFETLEETVWTPRQQFIFRVAFIFFGVFSIPWDAGFYIFLYNIDYAHMTYREINETVAFFNPQFINIFSEGGFFGLASYVNVPFVFFIAVAGATIWTYLDKNRKNYNLLYYWVRVMVRYRVAYAAIAWGYKKLFVMQMPPGNEGLYNTEFIDFFAKRLYWEAIGVSPTYEVFLGFAEFIGGFLLLFRRTTGIGAAMTFVVFGNIAIANHAYDIGENVPSAGLALLSLFLLWHDLPGIWNLIVNQVNTRIVHYYPVFRRKWQQYAKRAVKYAFNFVFVILFFILEVVGFTGNDFYKIPNTPGLSGSKGYYNVTEFKLNGQVIPYSPLDPKRWQDAAFEEWSSLSFVVANRPQQIEMFAAGSYPRNHEVYDGKWRFDWRGDVRRFGDGKKRKYNPETRDINITWELSGLAGRQYYYYKADTVNHVLYLQNKNRSNRDQKQVLHYSREGNSRITLWGTNEFNDSIYVVLDRARLEGYPLHAGRRKEFTQY</sequence>
<feature type="transmembrane region" description="Helical" evidence="1">
    <location>
        <begin position="276"/>
        <end position="297"/>
    </location>
</feature>
<dbReference type="AlphaFoldDB" id="A0A1N6DYQ9"/>
<dbReference type="OrthoDB" id="102112at2"/>
<proteinExistence type="predicted"/>
<evidence type="ECO:0000256" key="1">
    <source>
        <dbReference type="SAM" id="Phobius"/>
    </source>
</evidence>
<keyword evidence="1" id="KW-0812">Transmembrane</keyword>
<feature type="transmembrane region" description="Helical" evidence="1">
    <location>
        <begin position="232"/>
        <end position="251"/>
    </location>
</feature>
<feature type="transmembrane region" description="Helical" evidence="1">
    <location>
        <begin position="25"/>
        <end position="49"/>
    </location>
</feature>
<evidence type="ECO:0000313" key="3">
    <source>
        <dbReference type="Proteomes" id="UP000185003"/>
    </source>
</evidence>
<dbReference type="STRING" id="536979.SAMN04488055_1179"/>
<dbReference type="EMBL" id="FSRA01000001">
    <property type="protein sequence ID" value="SIN75892.1"/>
    <property type="molecule type" value="Genomic_DNA"/>
</dbReference>
<keyword evidence="3" id="KW-1185">Reference proteome</keyword>
<reference evidence="3" key="1">
    <citation type="submission" date="2016-11" db="EMBL/GenBank/DDBJ databases">
        <authorList>
            <person name="Varghese N."/>
            <person name="Submissions S."/>
        </authorList>
    </citation>
    <scope>NUCLEOTIDE SEQUENCE [LARGE SCALE GENOMIC DNA]</scope>
    <source>
        <strain evidence="3">DSM 24787</strain>
    </source>
</reference>
<accession>A0A1N6DYQ9</accession>
<evidence type="ECO:0008006" key="4">
    <source>
        <dbReference type="Google" id="ProtNLM"/>
    </source>
</evidence>
<dbReference type="Proteomes" id="UP000185003">
    <property type="component" value="Unassembled WGS sequence"/>
</dbReference>